<proteinExistence type="predicted"/>
<comment type="caution">
    <text evidence="1">The sequence shown here is derived from an EMBL/GenBank/DDBJ whole genome shotgun (WGS) entry which is preliminary data.</text>
</comment>
<evidence type="ECO:0000313" key="2">
    <source>
        <dbReference type="Proteomes" id="UP001597280"/>
    </source>
</evidence>
<organism evidence="1 2">
    <name type="scientific">Brachybacterium rhamnosum</name>
    <dbReference type="NCBI Taxonomy" id="173361"/>
    <lineage>
        <taxon>Bacteria</taxon>
        <taxon>Bacillati</taxon>
        <taxon>Actinomycetota</taxon>
        <taxon>Actinomycetes</taxon>
        <taxon>Micrococcales</taxon>
        <taxon>Dermabacteraceae</taxon>
        <taxon>Brachybacterium</taxon>
    </lineage>
</organism>
<name>A0ABW4PZZ8_9MICO</name>
<accession>A0ABW4PZZ8</accession>
<sequence length="262" mass="27177">MTDSPLAGRDLLALPRGAVLMLWAAAYLRGDVGPDDAAELAHGASGGTAVPGGEDLFAWLTGLRRLPLAQLRLVLPVPGRLAGLVGPPPAIAAALAAEQAVVVTAAGIADHTLVPGIDVDRAEGPRGPRVTWQRFAAPMGAQVPPPASSGRARTELLTALQEAARSTVDLDIVPDEPVPPDRIPAGWTATGLPRHLEGAQAHLLVLAGRTLLLAQGELADPDPGARQLSDALARREILARLQETARAALVETVERVVHTEMG</sequence>
<evidence type="ECO:0000313" key="1">
    <source>
        <dbReference type="EMBL" id="MFD1835802.1"/>
    </source>
</evidence>
<keyword evidence="2" id="KW-1185">Reference proteome</keyword>
<reference evidence="2" key="1">
    <citation type="journal article" date="2019" name="Int. J. Syst. Evol. Microbiol.">
        <title>The Global Catalogue of Microorganisms (GCM) 10K type strain sequencing project: providing services to taxonomists for standard genome sequencing and annotation.</title>
        <authorList>
            <consortium name="The Broad Institute Genomics Platform"/>
            <consortium name="The Broad Institute Genome Sequencing Center for Infectious Disease"/>
            <person name="Wu L."/>
            <person name="Ma J."/>
        </authorList>
    </citation>
    <scope>NUCLEOTIDE SEQUENCE [LARGE SCALE GENOMIC DNA]</scope>
    <source>
        <strain evidence="2">JCM 11650</strain>
    </source>
</reference>
<dbReference type="Proteomes" id="UP001597280">
    <property type="component" value="Unassembled WGS sequence"/>
</dbReference>
<protein>
    <submittedName>
        <fullName evidence="1">Uncharacterized protein</fullName>
    </submittedName>
</protein>
<gene>
    <name evidence="1" type="ORF">ACFSDA_12055</name>
</gene>
<dbReference type="RefSeq" id="WP_343904975.1">
    <property type="nucleotide sequence ID" value="NZ_BAAAIS010000003.1"/>
</dbReference>
<dbReference type="EMBL" id="JBHUFL010000003">
    <property type="protein sequence ID" value="MFD1835802.1"/>
    <property type="molecule type" value="Genomic_DNA"/>
</dbReference>